<keyword evidence="5 8" id="KW-1133">Transmembrane helix</keyword>
<reference evidence="10 11" key="1">
    <citation type="submission" date="2022-07" db="EMBL/GenBank/DDBJ databases">
        <title>Genome-wide signatures of adaptation to extreme environments.</title>
        <authorList>
            <person name="Cho C.H."/>
            <person name="Yoon H.S."/>
        </authorList>
    </citation>
    <scope>NUCLEOTIDE SEQUENCE [LARGE SCALE GENOMIC DNA]</scope>
    <source>
        <strain evidence="10 11">108.79 E11</strain>
    </source>
</reference>
<dbReference type="FunFam" id="1.20.1250.20:FF:000118">
    <property type="entry name" value="D-xylose-proton symporter-like 3, chloroplastic"/>
    <property type="match status" value="1"/>
</dbReference>
<dbReference type="InterPro" id="IPR036259">
    <property type="entry name" value="MFS_trans_sf"/>
</dbReference>
<dbReference type="PRINTS" id="PR00171">
    <property type="entry name" value="SUGRTRNSPORT"/>
</dbReference>
<name>A0AAV9IA26_9RHOD</name>
<sequence length="583" mass="64591">MKERSLRSPQSGLLLCCHQATTTFVHFGSAGRTYRRYFYSHRTYRFKCLSVRGLRTFVTAQRLVVTLLQVSMNKNSLGVFSISEESVEEPRTLQDTVSSESFAAETLRSRFFAPWFPSFFFPAVGCLLFGYDIGCTSSVLRVLGNIQASLSSNFGDLSSLTLGLIASSSLFGALVSSVVAFRFGDSLGRKKELVLSSILYSVGTLMEALSPNVPFLFFARLLFGAGIGFSMHAAPIYIAECVPSEKRGLLISLKEAFIVSGMVFGYLVGALWEPSFSHLDYLLSWRLMFGSGIIACLLFFLGVLFIPESPRWLVLKSSQTSESFLSRSYIELARSSLIRLARNNKQVAEQQLASLMQALREGSLEPTEFHGVFSYSELLKPQSLKPLFIALSLVTFQQITGQPSVLYFANRIFEDAGLGFIAAVGLGVWKLVMTIGSSIFVDKVGRRPLLLIGATGITMALFVLSWLFSGTNEVSFQVPIVAFIFIYVGAYQIGFGPITWLILSEIFPLRVRSASLAIGTLVNFGMNLIVTFTFELEREWFGTSGLFLQFALIGIVSVWFIYEKVIETKGLTLEEIEIKLRGG</sequence>
<dbReference type="AlphaFoldDB" id="A0AAV9IA26"/>
<dbReference type="InterPro" id="IPR005828">
    <property type="entry name" value="MFS_sugar_transport-like"/>
</dbReference>
<keyword evidence="3 7" id="KW-0813">Transport</keyword>
<feature type="transmembrane region" description="Helical" evidence="8">
    <location>
        <begin position="284"/>
        <end position="306"/>
    </location>
</feature>
<evidence type="ECO:0000313" key="11">
    <source>
        <dbReference type="Proteomes" id="UP001300502"/>
    </source>
</evidence>
<keyword evidence="4 8" id="KW-0812">Transmembrane</keyword>
<dbReference type="GO" id="GO:0016020">
    <property type="term" value="C:membrane"/>
    <property type="evidence" value="ECO:0007669"/>
    <property type="project" value="UniProtKB-SubCell"/>
</dbReference>
<feature type="transmembrane region" description="Helical" evidence="8">
    <location>
        <begin position="448"/>
        <end position="468"/>
    </location>
</feature>
<dbReference type="InterPro" id="IPR020846">
    <property type="entry name" value="MFS_dom"/>
</dbReference>
<comment type="caution">
    <text evidence="10">The sequence shown here is derived from an EMBL/GenBank/DDBJ whole genome shotgun (WGS) entry which is preliminary data.</text>
</comment>
<evidence type="ECO:0000256" key="2">
    <source>
        <dbReference type="ARBA" id="ARBA00010992"/>
    </source>
</evidence>
<keyword evidence="11" id="KW-1185">Reference proteome</keyword>
<dbReference type="GO" id="GO:0005737">
    <property type="term" value="C:cytoplasm"/>
    <property type="evidence" value="ECO:0007669"/>
    <property type="project" value="UniProtKB-ARBA"/>
</dbReference>
<evidence type="ECO:0000256" key="8">
    <source>
        <dbReference type="SAM" id="Phobius"/>
    </source>
</evidence>
<evidence type="ECO:0000256" key="5">
    <source>
        <dbReference type="ARBA" id="ARBA00022989"/>
    </source>
</evidence>
<dbReference type="PROSITE" id="PS00217">
    <property type="entry name" value="SUGAR_TRANSPORT_2"/>
    <property type="match status" value="1"/>
</dbReference>
<evidence type="ECO:0000256" key="6">
    <source>
        <dbReference type="ARBA" id="ARBA00023136"/>
    </source>
</evidence>
<dbReference type="Proteomes" id="UP001300502">
    <property type="component" value="Unassembled WGS sequence"/>
</dbReference>
<evidence type="ECO:0000256" key="1">
    <source>
        <dbReference type="ARBA" id="ARBA00004141"/>
    </source>
</evidence>
<dbReference type="InterPro" id="IPR050820">
    <property type="entry name" value="MFS_Sugar_Transporter"/>
</dbReference>
<proteinExistence type="inferred from homology"/>
<dbReference type="InterPro" id="IPR005829">
    <property type="entry name" value="Sugar_transporter_CS"/>
</dbReference>
<organism evidence="10 11">
    <name type="scientific">Galdieria yellowstonensis</name>
    <dbReference type="NCBI Taxonomy" id="3028027"/>
    <lineage>
        <taxon>Eukaryota</taxon>
        <taxon>Rhodophyta</taxon>
        <taxon>Bangiophyceae</taxon>
        <taxon>Galdieriales</taxon>
        <taxon>Galdieriaceae</taxon>
        <taxon>Galdieria</taxon>
    </lineage>
</organism>
<dbReference type="SUPFAM" id="SSF103473">
    <property type="entry name" value="MFS general substrate transporter"/>
    <property type="match status" value="1"/>
</dbReference>
<feature type="transmembrane region" description="Helical" evidence="8">
    <location>
        <begin position="387"/>
        <end position="408"/>
    </location>
</feature>
<dbReference type="GO" id="GO:1904659">
    <property type="term" value="P:D-glucose transmembrane transport"/>
    <property type="evidence" value="ECO:0007669"/>
    <property type="project" value="TreeGrafter"/>
</dbReference>
<keyword evidence="6 8" id="KW-0472">Membrane</keyword>
<evidence type="ECO:0000259" key="9">
    <source>
        <dbReference type="PROSITE" id="PS50850"/>
    </source>
</evidence>
<feature type="transmembrane region" description="Helical" evidence="8">
    <location>
        <begin position="119"/>
        <end position="140"/>
    </location>
</feature>
<dbReference type="GO" id="GO:0022857">
    <property type="term" value="F:transmembrane transporter activity"/>
    <property type="evidence" value="ECO:0007669"/>
    <property type="project" value="InterPro"/>
</dbReference>
<accession>A0AAV9IA26</accession>
<dbReference type="EMBL" id="JANCYU010000022">
    <property type="protein sequence ID" value="KAK4524280.1"/>
    <property type="molecule type" value="Genomic_DNA"/>
</dbReference>
<dbReference type="PROSITE" id="PS50850">
    <property type="entry name" value="MFS"/>
    <property type="match status" value="1"/>
</dbReference>
<dbReference type="PROSITE" id="PS00216">
    <property type="entry name" value="SUGAR_TRANSPORT_1"/>
    <property type="match status" value="1"/>
</dbReference>
<evidence type="ECO:0000256" key="3">
    <source>
        <dbReference type="ARBA" id="ARBA00022448"/>
    </source>
</evidence>
<feature type="transmembrane region" description="Helical" evidence="8">
    <location>
        <begin position="420"/>
        <end position="441"/>
    </location>
</feature>
<feature type="transmembrane region" description="Helical" evidence="8">
    <location>
        <begin position="515"/>
        <end position="534"/>
    </location>
</feature>
<gene>
    <name evidence="10" type="ORF">GAYE_SCF02G2179</name>
</gene>
<feature type="transmembrane region" description="Helical" evidence="8">
    <location>
        <begin position="540"/>
        <end position="562"/>
    </location>
</feature>
<feature type="transmembrane region" description="Helical" evidence="8">
    <location>
        <begin position="160"/>
        <end position="181"/>
    </location>
</feature>
<dbReference type="Gene3D" id="1.20.1250.20">
    <property type="entry name" value="MFS general substrate transporter like domains"/>
    <property type="match status" value="1"/>
</dbReference>
<dbReference type="NCBIfam" id="TIGR00879">
    <property type="entry name" value="SP"/>
    <property type="match status" value="1"/>
</dbReference>
<dbReference type="PANTHER" id="PTHR48023:SF4">
    <property type="entry name" value="D-XYLOSE-PROTON SYMPORTER-LIKE 2"/>
    <property type="match status" value="1"/>
</dbReference>
<feature type="transmembrane region" description="Helical" evidence="8">
    <location>
        <begin position="480"/>
        <end position="503"/>
    </location>
</feature>
<dbReference type="InterPro" id="IPR003663">
    <property type="entry name" value="Sugar/inositol_transpt"/>
</dbReference>
<feature type="domain" description="Major facilitator superfamily (MFS) profile" evidence="9">
    <location>
        <begin position="118"/>
        <end position="569"/>
    </location>
</feature>
<evidence type="ECO:0000256" key="7">
    <source>
        <dbReference type="RuleBase" id="RU003346"/>
    </source>
</evidence>
<comment type="subcellular location">
    <subcellularLocation>
        <location evidence="1">Membrane</location>
        <topology evidence="1">Multi-pass membrane protein</topology>
    </subcellularLocation>
</comment>
<feature type="transmembrane region" description="Helical" evidence="8">
    <location>
        <begin position="193"/>
        <end position="209"/>
    </location>
</feature>
<feature type="transmembrane region" description="Helical" evidence="8">
    <location>
        <begin position="215"/>
        <end position="239"/>
    </location>
</feature>
<comment type="similarity">
    <text evidence="2 7">Belongs to the major facilitator superfamily. Sugar transporter (TC 2.A.1.1) family.</text>
</comment>
<evidence type="ECO:0000313" key="10">
    <source>
        <dbReference type="EMBL" id="KAK4524280.1"/>
    </source>
</evidence>
<dbReference type="PANTHER" id="PTHR48023">
    <property type="entry name" value="D-XYLOSE-PROTON SYMPORTER-LIKE 2"/>
    <property type="match status" value="1"/>
</dbReference>
<evidence type="ECO:0000256" key="4">
    <source>
        <dbReference type="ARBA" id="ARBA00022692"/>
    </source>
</evidence>
<protein>
    <recommendedName>
        <fullName evidence="9">Major facilitator superfamily (MFS) profile domain-containing protein</fullName>
    </recommendedName>
</protein>
<dbReference type="Pfam" id="PF00083">
    <property type="entry name" value="Sugar_tr"/>
    <property type="match status" value="1"/>
</dbReference>
<feature type="transmembrane region" description="Helical" evidence="8">
    <location>
        <begin position="251"/>
        <end position="272"/>
    </location>
</feature>